<dbReference type="Pfam" id="PF13191">
    <property type="entry name" value="AAA_16"/>
    <property type="match status" value="1"/>
</dbReference>
<proteinExistence type="predicted"/>
<dbReference type="GO" id="GO:0005737">
    <property type="term" value="C:cytoplasm"/>
    <property type="evidence" value="ECO:0007669"/>
    <property type="project" value="TreeGrafter"/>
</dbReference>
<evidence type="ECO:0000313" key="5">
    <source>
        <dbReference type="Proteomes" id="UP000825008"/>
    </source>
</evidence>
<dbReference type="GO" id="GO:0003677">
    <property type="term" value="F:DNA binding"/>
    <property type="evidence" value="ECO:0007669"/>
    <property type="project" value="InterPro"/>
</dbReference>
<dbReference type="Proteomes" id="UP000825008">
    <property type="component" value="Chromosome"/>
</dbReference>
<dbReference type="Gene3D" id="1.10.10.10">
    <property type="entry name" value="Winged helix-like DNA-binding domain superfamily/Winged helix DNA-binding domain"/>
    <property type="match status" value="1"/>
</dbReference>
<dbReference type="SUPFAM" id="SSF46894">
    <property type="entry name" value="C-terminal effector domain of the bipartite response regulators"/>
    <property type="match status" value="1"/>
</dbReference>
<keyword evidence="1" id="KW-0547">Nucleotide-binding</keyword>
<dbReference type="InterPro" id="IPR041664">
    <property type="entry name" value="AAA_16"/>
</dbReference>
<dbReference type="EMBL" id="CP080997">
    <property type="protein sequence ID" value="QZA06107.1"/>
    <property type="molecule type" value="Genomic_DNA"/>
</dbReference>
<sequence length="917" mass="96786">MSTTVPRAETRAVSDLLARARPGPAALVVEGQAGIGKTTLMLSATEAARSQGFSVLSAQGSVTEVEYAFAAVADLLDGIDDTVLGELPSQQRLALDRARGDLTPGVPAIDERALAAAFCAAVERLSARSPVLLAVDDVQWLDPSSRAVIGFTARRLSKGAALLVTVRVGESNLADLAQWLTFRNPAVATRVRMGPLDLDGVHDLIAARWGRTLPRPALKRVHGISGGNPMFALELARAELDMPGAAADLPDSLAALVCRRLERLGDDAHAVLLAAACSASPTAEELSRVTTLSPERVVESIEVCEKLGVVTLDGHHVRFAHPLYANGVSANASPARRRATHRALAGVVADSGLRARHLALAATINDAGTLAEIDAATDTLTARGALAAAAELIDLVLDRGGDSPQRRIRSAELHFRSGSIVLARTHLQSVLADQPPGPLRALALAHLGAVKAYDDDLSGAIEALSAAADEAADAPMLRLVCLLRLSLALAIAGRMSATIEHAQRAIALAEELDAPGLRSQALAIWVTATFIWGGGVDRQALQLAVQLEDPRSGATTFLRARATEAVISAYVGDLETADAQIHAVRHGMTTDGSEVDLVWVDNRIAAVAIWAGRYDDAGRAAHAAVQRAEQLGGRLSCATAWTKRAAVAAFQGRAADARADAGAAIEAARAVGALRQLKEPTRVLAFLEVSLGDYAAALAVLRPLLDEFDPPHELEIEGGEHLPDAIEALTSLEHVAEAEVLVDALETHGADRDRPWMLAVGARGRAAVLAARGDLAAALRALERAMAHHQRLPMPFEQARTQLLLGQLQRRRRQRGSAATTLTAALHAFEELGAPFWAERARAELARLSGARGDGQRLTPAERRAAVLAAHGLTNREIAAELFLSEKTIESTLSSVYRKLGIRSRARLAAALKANDG</sequence>
<dbReference type="Gene3D" id="1.25.40.10">
    <property type="entry name" value="Tetratricopeptide repeat domain"/>
    <property type="match status" value="2"/>
</dbReference>
<evidence type="ECO:0000256" key="1">
    <source>
        <dbReference type="ARBA" id="ARBA00022741"/>
    </source>
</evidence>
<protein>
    <submittedName>
        <fullName evidence="4">AAA family ATPase</fullName>
    </submittedName>
</protein>
<name>A0A9X7WDX2_9MYCO</name>
<dbReference type="PANTHER" id="PTHR16305">
    <property type="entry name" value="TESTICULAR SOLUBLE ADENYLYL CYCLASE"/>
    <property type="match status" value="1"/>
</dbReference>
<dbReference type="GO" id="GO:0005524">
    <property type="term" value="F:ATP binding"/>
    <property type="evidence" value="ECO:0007669"/>
    <property type="project" value="UniProtKB-KW"/>
</dbReference>
<feature type="domain" description="HTH luxR-type" evidence="3">
    <location>
        <begin position="851"/>
        <end position="916"/>
    </location>
</feature>
<evidence type="ECO:0000313" key="4">
    <source>
        <dbReference type="EMBL" id="QZA06107.1"/>
    </source>
</evidence>
<evidence type="ECO:0000259" key="3">
    <source>
        <dbReference type="PROSITE" id="PS50043"/>
    </source>
</evidence>
<gene>
    <name evidence="4" type="ORF">K3U94_13655</name>
</gene>
<keyword evidence="2" id="KW-0067">ATP-binding</keyword>
<dbReference type="InterPro" id="IPR027417">
    <property type="entry name" value="P-loop_NTPase"/>
</dbReference>
<dbReference type="SUPFAM" id="SSF52540">
    <property type="entry name" value="P-loop containing nucleoside triphosphate hydrolases"/>
    <property type="match status" value="1"/>
</dbReference>
<dbReference type="PRINTS" id="PR00038">
    <property type="entry name" value="HTHLUXR"/>
</dbReference>
<dbReference type="PROSITE" id="PS50043">
    <property type="entry name" value="HTH_LUXR_2"/>
    <property type="match status" value="1"/>
</dbReference>
<dbReference type="CDD" id="cd06170">
    <property type="entry name" value="LuxR_C_like"/>
    <property type="match status" value="1"/>
</dbReference>
<organism evidence="4 5">
    <name type="scientific">Mycolicibacter heraklionensis</name>
    <dbReference type="NCBI Taxonomy" id="512402"/>
    <lineage>
        <taxon>Bacteria</taxon>
        <taxon>Bacillati</taxon>
        <taxon>Actinomycetota</taxon>
        <taxon>Actinomycetes</taxon>
        <taxon>Mycobacteriales</taxon>
        <taxon>Mycobacteriaceae</taxon>
        <taxon>Mycolicibacter</taxon>
    </lineage>
</organism>
<dbReference type="SMART" id="SM00028">
    <property type="entry name" value="TPR"/>
    <property type="match status" value="5"/>
</dbReference>
<dbReference type="RefSeq" id="WP_220694065.1">
    <property type="nucleotide sequence ID" value="NZ_CP080997.1"/>
</dbReference>
<dbReference type="InterPro" id="IPR036388">
    <property type="entry name" value="WH-like_DNA-bd_sf"/>
</dbReference>
<dbReference type="GO" id="GO:0006355">
    <property type="term" value="P:regulation of DNA-templated transcription"/>
    <property type="evidence" value="ECO:0007669"/>
    <property type="project" value="InterPro"/>
</dbReference>
<dbReference type="KEGG" id="mher:K3U94_13655"/>
<dbReference type="InterPro" id="IPR019734">
    <property type="entry name" value="TPR_rpt"/>
</dbReference>
<dbReference type="Pfam" id="PF00196">
    <property type="entry name" value="GerE"/>
    <property type="match status" value="1"/>
</dbReference>
<dbReference type="AlphaFoldDB" id="A0A9X7WDX2"/>
<dbReference type="PANTHER" id="PTHR16305:SF35">
    <property type="entry name" value="TRANSCRIPTIONAL ACTIVATOR DOMAIN"/>
    <property type="match status" value="1"/>
</dbReference>
<dbReference type="SMART" id="SM00421">
    <property type="entry name" value="HTH_LUXR"/>
    <property type="match status" value="1"/>
</dbReference>
<accession>A0A9X7WDX2</accession>
<reference evidence="4" key="1">
    <citation type="submission" date="2021-08" db="EMBL/GenBank/DDBJ databases">
        <title>Whole genome sequencing of non-tuberculosis mycobacteria type-strains.</title>
        <authorList>
            <person name="Igarashi Y."/>
            <person name="Osugi A."/>
            <person name="Mitarai S."/>
        </authorList>
    </citation>
    <scope>NUCLEOTIDE SEQUENCE</scope>
    <source>
        <strain evidence="4">JCM 30995</strain>
    </source>
</reference>
<dbReference type="GO" id="GO:0004016">
    <property type="term" value="F:adenylate cyclase activity"/>
    <property type="evidence" value="ECO:0007669"/>
    <property type="project" value="TreeGrafter"/>
</dbReference>
<dbReference type="InterPro" id="IPR000792">
    <property type="entry name" value="Tscrpt_reg_LuxR_C"/>
</dbReference>
<evidence type="ECO:0000256" key="2">
    <source>
        <dbReference type="ARBA" id="ARBA00022840"/>
    </source>
</evidence>
<dbReference type="SUPFAM" id="SSF48452">
    <property type="entry name" value="TPR-like"/>
    <property type="match status" value="3"/>
</dbReference>
<dbReference type="InterPro" id="IPR011990">
    <property type="entry name" value="TPR-like_helical_dom_sf"/>
</dbReference>
<dbReference type="InterPro" id="IPR016032">
    <property type="entry name" value="Sig_transdc_resp-reg_C-effctor"/>
</dbReference>